<dbReference type="GO" id="GO:0005242">
    <property type="term" value="F:inward rectifier potassium channel activity"/>
    <property type="evidence" value="ECO:0007669"/>
    <property type="project" value="InterPro"/>
</dbReference>
<evidence type="ECO:0000313" key="4">
    <source>
        <dbReference type="EMBL" id="ROT82239.1"/>
    </source>
</evidence>
<protein>
    <submittedName>
        <fullName evidence="4">Inwardly rectifying k+ channel</fullName>
    </submittedName>
</protein>
<evidence type="ECO:0000313" key="5">
    <source>
        <dbReference type="Proteomes" id="UP000283509"/>
    </source>
</evidence>
<comment type="caution">
    <text evidence="4">The sequence shown here is derived from an EMBL/GenBank/DDBJ whole genome shotgun (WGS) entry which is preliminary data.</text>
</comment>
<organism evidence="4 5">
    <name type="scientific">Penaeus vannamei</name>
    <name type="common">Whiteleg shrimp</name>
    <name type="synonym">Litopenaeus vannamei</name>
    <dbReference type="NCBI Taxonomy" id="6689"/>
    <lineage>
        <taxon>Eukaryota</taxon>
        <taxon>Metazoa</taxon>
        <taxon>Ecdysozoa</taxon>
        <taxon>Arthropoda</taxon>
        <taxon>Crustacea</taxon>
        <taxon>Multicrustacea</taxon>
        <taxon>Malacostraca</taxon>
        <taxon>Eumalacostraca</taxon>
        <taxon>Eucarida</taxon>
        <taxon>Decapoda</taxon>
        <taxon>Dendrobranchiata</taxon>
        <taxon>Penaeoidea</taxon>
        <taxon>Penaeidae</taxon>
        <taxon>Penaeus</taxon>
    </lineage>
</organism>
<dbReference type="OrthoDB" id="273257at2759"/>
<comment type="similarity">
    <text evidence="1">Belongs to the inward rectifier-type potassium channel (TC 1.A.2.1) family.</text>
</comment>
<dbReference type="GO" id="GO:0005886">
    <property type="term" value="C:plasma membrane"/>
    <property type="evidence" value="ECO:0007669"/>
    <property type="project" value="TreeGrafter"/>
</dbReference>
<dbReference type="PRINTS" id="PR01320">
    <property type="entry name" value="KIRCHANNEL"/>
</dbReference>
<keyword evidence="1" id="KW-0813">Transport</keyword>
<dbReference type="InterPro" id="IPR040445">
    <property type="entry name" value="Kir_TM"/>
</dbReference>
<dbReference type="EMBL" id="QCYY01000855">
    <property type="protein sequence ID" value="ROT82239.1"/>
    <property type="molecule type" value="Genomic_DNA"/>
</dbReference>
<name>A0A3R7PCW6_PENVA</name>
<keyword evidence="2" id="KW-1133">Transmembrane helix</keyword>
<dbReference type="AlphaFoldDB" id="A0A3R7PCW6"/>
<accession>A0A3R7PCW6</accession>
<sequence length="110" mass="13199">MSSWLLRPGVRKDIIRKNGDCNITFSNLKKRRSRYLQDLYTTLVDVQWRWTLLVFFLAFIISWLIFAFIWYMIIKVHGDRAEPCIYNVETFTASFLFSIETQHTIGYGHR</sequence>
<dbReference type="PANTHER" id="PTHR11767:SF102">
    <property type="entry name" value="INWARDLY RECTIFYING POTASSIUM CHANNEL 1, ISOFORM F"/>
    <property type="match status" value="1"/>
</dbReference>
<dbReference type="GO" id="GO:0034765">
    <property type="term" value="P:regulation of monoatomic ion transmembrane transport"/>
    <property type="evidence" value="ECO:0007669"/>
    <property type="project" value="TreeGrafter"/>
</dbReference>
<keyword evidence="2" id="KW-0472">Membrane</keyword>
<dbReference type="InterPro" id="IPR016449">
    <property type="entry name" value="K_chnl_inward-rec_Kir"/>
</dbReference>
<dbReference type="Gene3D" id="1.10.287.70">
    <property type="match status" value="1"/>
</dbReference>
<keyword evidence="1" id="KW-0630">Potassium</keyword>
<dbReference type="GO" id="GO:1990573">
    <property type="term" value="P:potassium ion import across plasma membrane"/>
    <property type="evidence" value="ECO:0007669"/>
    <property type="project" value="TreeGrafter"/>
</dbReference>
<feature type="transmembrane region" description="Helical" evidence="2">
    <location>
        <begin position="50"/>
        <end position="73"/>
    </location>
</feature>
<comment type="subcellular location">
    <subcellularLocation>
        <location evidence="1">Membrane</location>
        <topology evidence="1">Multi-pass membrane protein</topology>
    </subcellularLocation>
</comment>
<keyword evidence="1" id="KW-0633">Potassium transport</keyword>
<dbReference type="Proteomes" id="UP000283509">
    <property type="component" value="Unassembled WGS sequence"/>
</dbReference>
<evidence type="ECO:0000256" key="1">
    <source>
        <dbReference type="RuleBase" id="RU003822"/>
    </source>
</evidence>
<keyword evidence="5" id="KW-1185">Reference proteome</keyword>
<gene>
    <name evidence="4" type="ORF">C7M84_024603</name>
</gene>
<keyword evidence="1 4" id="KW-0407">Ion channel</keyword>
<evidence type="ECO:0000259" key="3">
    <source>
        <dbReference type="Pfam" id="PF01007"/>
    </source>
</evidence>
<dbReference type="PANTHER" id="PTHR11767">
    <property type="entry name" value="INWARD RECTIFIER POTASSIUM CHANNEL"/>
    <property type="match status" value="1"/>
</dbReference>
<keyword evidence="1 2" id="KW-0812">Transmembrane</keyword>
<dbReference type="Pfam" id="PF01007">
    <property type="entry name" value="IRK"/>
    <property type="match status" value="1"/>
</dbReference>
<dbReference type="STRING" id="6689.A0A3R7PCW6"/>
<dbReference type="GO" id="GO:0034702">
    <property type="term" value="C:monoatomic ion channel complex"/>
    <property type="evidence" value="ECO:0007669"/>
    <property type="project" value="UniProtKB-KW"/>
</dbReference>
<keyword evidence="1" id="KW-0406">Ion transport</keyword>
<reference evidence="4 5" key="2">
    <citation type="submission" date="2019-01" db="EMBL/GenBank/DDBJ databases">
        <title>The decoding of complex shrimp genome reveals the adaptation for benthos swimmer, frequently molting mechanism and breeding impact on genome.</title>
        <authorList>
            <person name="Sun Y."/>
            <person name="Gao Y."/>
            <person name="Yu Y."/>
        </authorList>
    </citation>
    <scope>NUCLEOTIDE SEQUENCE [LARGE SCALE GENOMIC DNA]</scope>
    <source>
        <tissue evidence="4">Muscle</tissue>
    </source>
</reference>
<reference evidence="4 5" key="1">
    <citation type="submission" date="2018-04" db="EMBL/GenBank/DDBJ databases">
        <authorList>
            <person name="Zhang X."/>
            <person name="Yuan J."/>
            <person name="Li F."/>
            <person name="Xiang J."/>
        </authorList>
    </citation>
    <scope>NUCLEOTIDE SEQUENCE [LARGE SCALE GENOMIC DNA]</scope>
    <source>
        <tissue evidence="4">Muscle</tissue>
    </source>
</reference>
<evidence type="ECO:0000256" key="2">
    <source>
        <dbReference type="SAM" id="Phobius"/>
    </source>
</evidence>
<feature type="domain" description="Potassium channel inwardly rectifying transmembrane" evidence="3">
    <location>
        <begin position="15"/>
        <end position="110"/>
    </location>
</feature>
<dbReference type="SUPFAM" id="SSF81324">
    <property type="entry name" value="Voltage-gated potassium channels"/>
    <property type="match status" value="1"/>
</dbReference>
<proteinExistence type="inferred from homology"/>
<keyword evidence="1" id="KW-0851">Voltage-gated channel</keyword>